<dbReference type="RefSeq" id="WP_203747181.1">
    <property type="nucleotide sequence ID" value="NZ_BONF01000019.1"/>
</dbReference>
<comment type="caution">
    <text evidence="2">The sequence shown here is derived from an EMBL/GenBank/DDBJ whole genome shotgun (WGS) entry which is preliminary data.</text>
</comment>
<sequence length="85" mass="9356">MRTLGQADIDRLRRSHRNLMISLALSLPVIAVLTVAIIMAGISFPLFGPLLGVGIGWLLLIPQRRLLDELGLTSKEAKEILKANR</sequence>
<dbReference type="Proteomes" id="UP000601223">
    <property type="component" value="Unassembled WGS sequence"/>
</dbReference>
<reference evidence="2 3" key="1">
    <citation type="submission" date="2021-01" db="EMBL/GenBank/DDBJ databases">
        <title>Whole genome shotgun sequence of Catellatospora bangladeshensis NBRC 107357.</title>
        <authorList>
            <person name="Komaki H."/>
            <person name="Tamura T."/>
        </authorList>
    </citation>
    <scope>NUCLEOTIDE SEQUENCE [LARGE SCALE GENOMIC DNA]</scope>
    <source>
        <strain evidence="2 3">NBRC 107357</strain>
    </source>
</reference>
<keyword evidence="1" id="KW-0812">Transmembrane</keyword>
<evidence type="ECO:0000313" key="2">
    <source>
        <dbReference type="EMBL" id="GIF82265.1"/>
    </source>
</evidence>
<dbReference type="EMBL" id="BONF01000019">
    <property type="protein sequence ID" value="GIF82265.1"/>
    <property type="molecule type" value="Genomic_DNA"/>
</dbReference>
<proteinExistence type="predicted"/>
<organism evidence="2 3">
    <name type="scientific">Catellatospora bangladeshensis</name>
    <dbReference type="NCBI Taxonomy" id="310355"/>
    <lineage>
        <taxon>Bacteria</taxon>
        <taxon>Bacillati</taxon>
        <taxon>Actinomycetota</taxon>
        <taxon>Actinomycetes</taxon>
        <taxon>Micromonosporales</taxon>
        <taxon>Micromonosporaceae</taxon>
        <taxon>Catellatospora</taxon>
    </lineage>
</organism>
<evidence type="ECO:0000256" key="1">
    <source>
        <dbReference type="SAM" id="Phobius"/>
    </source>
</evidence>
<feature type="transmembrane region" description="Helical" evidence="1">
    <location>
        <begin position="21"/>
        <end position="40"/>
    </location>
</feature>
<accession>A0A8J3NL87</accession>
<protein>
    <submittedName>
        <fullName evidence="2">Uncharacterized protein</fullName>
    </submittedName>
</protein>
<keyword evidence="3" id="KW-1185">Reference proteome</keyword>
<dbReference type="AlphaFoldDB" id="A0A8J3NL87"/>
<feature type="transmembrane region" description="Helical" evidence="1">
    <location>
        <begin position="46"/>
        <end position="62"/>
    </location>
</feature>
<name>A0A8J3NL87_9ACTN</name>
<evidence type="ECO:0000313" key="3">
    <source>
        <dbReference type="Proteomes" id="UP000601223"/>
    </source>
</evidence>
<keyword evidence="1" id="KW-1133">Transmembrane helix</keyword>
<keyword evidence="1" id="KW-0472">Membrane</keyword>
<gene>
    <name evidence="2" type="ORF">Cba03nite_36140</name>
</gene>